<evidence type="ECO:0000313" key="4">
    <source>
        <dbReference type="Proteomes" id="UP001200145"/>
    </source>
</evidence>
<feature type="transmembrane region" description="Helical" evidence="1">
    <location>
        <begin position="126"/>
        <end position="147"/>
    </location>
</feature>
<feature type="transmembrane region" description="Helical" evidence="1">
    <location>
        <begin position="272"/>
        <end position="291"/>
    </location>
</feature>
<dbReference type="Proteomes" id="UP001200145">
    <property type="component" value="Unassembled WGS sequence"/>
</dbReference>
<gene>
    <name evidence="3" type="ORF">L0U88_17390</name>
</gene>
<feature type="transmembrane region" description="Helical" evidence="1">
    <location>
        <begin position="152"/>
        <end position="171"/>
    </location>
</feature>
<feature type="domain" description="Heparan-alpha-glucosaminide N-acetyltransferase catalytic" evidence="2">
    <location>
        <begin position="15"/>
        <end position="235"/>
    </location>
</feature>
<feature type="transmembrane region" description="Helical" evidence="1">
    <location>
        <begin position="89"/>
        <end position="106"/>
    </location>
</feature>
<feature type="transmembrane region" description="Helical" evidence="1">
    <location>
        <begin position="57"/>
        <end position="77"/>
    </location>
</feature>
<accession>A0ABS9BMI0</accession>
<proteinExistence type="predicted"/>
<organism evidence="3 4">
    <name type="scientific">Flavihumibacter fluminis</name>
    <dbReference type="NCBI Taxonomy" id="2909236"/>
    <lineage>
        <taxon>Bacteria</taxon>
        <taxon>Pseudomonadati</taxon>
        <taxon>Bacteroidota</taxon>
        <taxon>Chitinophagia</taxon>
        <taxon>Chitinophagales</taxon>
        <taxon>Chitinophagaceae</taxon>
        <taxon>Flavihumibacter</taxon>
    </lineage>
</organism>
<keyword evidence="1" id="KW-0812">Transmembrane</keyword>
<reference evidence="3 4" key="1">
    <citation type="submission" date="2022-01" db="EMBL/GenBank/DDBJ databases">
        <title>Flavihumibacter sp. nov., isolated from sediment of a river.</title>
        <authorList>
            <person name="Liu H."/>
        </authorList>
    </citation>
    <scope>NUCLEOTIDE SEQUENCE [LARGE SCALE GENOMIC DNA]</scope>
    <source>
        <strain evidence="3 4">RY-1</strain>
    </source>
</reference>
<protein>
    <submittedName>
        <fullName evidence="3">Heparan-alpha-glucosaminide N-acetyltransferase domain-containing protein</fullName>
    </submittedName>
</protein>
<feature type="transmembrane region" description="Helical" evidence="1">
    <location>
        <begin position="365"/>
        <end position="383"/>
    </location>
</feature>
<evidence type="ECO:0000313" key="3">
    <source>
        <dbReference type="EMBL" id="MCF1716419.1"/>
    </source>
</evidence>
<keyword evidence="1" id="KW-1133">Transmembrane helix</keyword>
<evidence type="ECO:0000259" key="2">
    <source>
        <dbReference type="Pfam" id="PF07786"/>
    </source>
</evidence>
<feature type="transmembrane region" description="Helical" evidence="1">
    <location>
        <begin position="239"/>
        <end position="260"/>
    </location>
</feature>
<sequence>MTANQLSAAAGSSQRFFSLDVFRGATVAFMILVNNQAGKAFAPLQHASWHGCTPTDLVFPFFLFAVGNAIAFVLPRLEAMDRSAAVWKIVKRGLLIFLIGLLLNWFPFVKWENNELVGKPFETLRIFGVLQRIALAYLFGALIIYFFKARMAFYIAALLLLGYWVITAMAGNPADPYSLEGFWGTELDRVILGEAHMYKGEGVAFDPEGIASTIPSIAQVILGFLIGDYIRQKGKNAEMVANLFMAGVVLWLAGMAWGLSFPINKKIWTSSYVLYTVGLATMLLATLVQLIEFRGWKGVVPNFFDAFGKNPLFIYVLSGVLPKTLWLIRIPNGLNEAGEIKYTHPLGWYFQNICKPITSRPETASLLYSVSLVFLLWAIAWYMNKRRWYVRV</sequence>
<feature type="transmembrane region" description="Helical" evidence="1">
    <location>
        <begin position="209"/>
        <end position="227"/>
    </location>
</feature>
<dbReference type="PANTHER" id="PTHR31061:SF24">
    <property type="entry name" value="LD22376P"/>
    <property type="match status" value="1"/>
</dbReference>
<keyword evidence="4" id="KW-1185">Reference proteome</keyword>
<name>A0ABS9BMI0_9BACT</name>
<dbReference type="Pfam" id="PF07786">
    <property type="entry name" value="HGSNAT_cat"/>
    <property type="match status" value="1"/>
</dbReference>
<dbReference type="EMBL" id="JAKEVY010000004">
    <property type="protein sequence ID" value="MCF1716419.1"/>
    <property type="molecule type" value="Genomic_DNA"/>
</dbReference>
<feature type="transmembrane region" description="Helical" evidence="1">
    <location>
        <begin position="21"/>
        <end position="37"/>
    </location>
</feature>
<dbReference type="InterPro" id="IPR012429">
    <property type="entry name" value="HGSNAT_cat"/>
</dbReference>
<comment type="caution">
    <text evidence="3">The sequence shown here is derived from an EMBL/GenBank/DDBJ whole genome shotgun (WGS) entry which is preliminary data.</text>
</comment>
<evidence type="ECO:0000256" key="1">
    <source>
        <dbReference type="SAM" id="Phobius"/>
    </source>
</evidence>
<keyword evidence="1" id="KW-0472">Membrane</keyword>
<dbReference type="RefSeq" id="WP_234867601.1">
    <property type="nucleotide sequence ID" value="NZ_JAKEVY010000004.1"/>
</dbReference>
<feature type="transmembrane region" description="Helical" evidence="1">
    <location>
        <begin position="312"/>
        <end position="328"/>
    </location>
</feature>
<dbReference type="PANTHER" id="PTHR31061">
    <property type="entry name" value="LD22376P"/>
    <property type="match status" value="1"/>
</dbReference>